<comment type="caution">
    <text evidence="2">The sequence shown here is derived from an EMBL/GenBank/DDBJ whole genome shotgun (WGS) entry which is preliminary data.</text>
</comment>
<feature type="region of interest" description="Disordered" evidence="1">
    <location>
        <begin position="144"/>
        <end position="170"/>
    </location>
</feature>
<dbReference type="Proteomes" id="UP000703269">
    <property type="component" value="Unassembled WGS sequence"/>
</dbReference>
<organism evidence="2 3">
    <name type="scientific">Phanerochaete sordida</name>
    <dbReference type="NCBI Taxonomy" id="48140"/>
    <lineage>
        <taxon>Eukaryota</taxon>
        <taxon>Fungi</taxon>
        <taxon>Dikarya</taxon>
        <taxon>Basidiomycota</taxon>
        <taxon>Agaricomycotina</taxon>
        <taxon>Agaricomycetes</taxon>
        <taxon>Polyporales</taxon>
        <taxon>Phanerochaetaceae</taxon>
        <taxon>Phanerochaete</taxon>
    </lineage>
</organism>
<sequence length="170" mass="19627">MENITPGRYTNPWLESVRYAWRLLWGKTLPEDHVHLSSDQTRAGLVRVEDAASKPFAFVFPLSFDAFPRSMRPSSFSPRAKVMCRLVRNPRLALEASRAFGKTVRQLMPGYMVIFKNMTMRAKVEKARARVRARKIPSVAEVMKQEREKQARQQRRRAKASNVGDMECSL</sequence>
<reference evidence="2 3" key="1">
    <citation type="submission" date="2021-08" db="EMBL/GenBank/DDBJ databases">
        <title>Draft Genome Sequence of Phanerochaete sordida strain YK-624.</title>
        <authorList>
            <person name="Mori T."/>
            <person name="Dohra H."/>
            <person name="Suzuki T."/>
            <person name="Kawagishi H."/>
            <person name="Hirai H."/>
        </authorList>
    </citation>
    <scope>NUCLEOTIDE SEQUENCE [LARGE SCALE GENOMIC DNA]</scope>
    <source>
        <strain evidence="2 3">YK-624</strain>
    </source>
</reference>
<dbReference type="AlphaFoldDB" id="A0A9P3GXK1"/>
<dbReference type="EMBL" id="BPQB01000159">
    <property type="protein sequence ID" value="GJF00501.1"/>
    <property type="molecule type" value="Genomic_DNA"/>
</dbReference>
<keyword evidence="3" id="KW-1185">Reference proteome</keyword>
<evidence type="ECO:0000256" key="1">
    <source>
        <dbReference type="SAM" id="MobiDB-lite"/>
    </source>
</evidence>
<accession>A0A9P3GXK1</accession>
<proteinExistence type="predicted"/>
<name>A0A9P3GXK1_9APHY</name>
<evidence type="ECO:0000313" key="3">
    <source>
        <dbReference type="Proteomes" id="UP000703269"/>
    </source>
</evidence>
<evidence type="ECO:0000313" key="2">
    <source>
        <dbReference type="EMBL" id="GJF00501.1"/>
    </source>
</evidence>
<protein>
    <submittedName>
        <fullName evidence="2">Uncharacterized protein</fullName>
    </submittedName>
</protein>
<gene>
    <name evidence="2" type="ORF">PsYK624_167900</name>
</gene>